<dbReference type="Pfam" id="PF00248">
    <property type="entry name" value="Aldo_ket_red"/>
    <property type="match status" value="1"/>
</dbReference>
<organism evidence="5 6">
    <name type="scientific">Romboutsia hominis</name>
    <dbReference type="NCBI Taxonomy" id="1507512"/>
    <lineage>
        <taxon>Bacteria</taxon>
        <taxon>Bacillati</taxon>
        <taxon>Bacillota</taxon>
        <taxon>Clostridia</taxon>
        <taxon>Peptostreptococcales</taxon>
        <taxon>Peptostreptococcaceae</taxon>
        <taxon>Romboutsia</taxon>
    </lineage>
</organism>
<dbReference type="InterPro" id="IPR017900">
    <property type="entry name" value="4Fe4S_Fe_S_CS"/>
</dbReference>
<dbReference type="InterPro" id="IPR023210">
    <property type="entry name" value="NADP_OxRdtase_dom"/>
</dbReference>
<feature type="domain" description="4Fe-4S ferredoxin-type" evidence="4">
    <location>
        <begin position="339"/>
        <end position="367"/>
    </location>
</feature>
<dbReference type="PANTHER" id="PTHR43312">
    <property type="entry name" value="D-THREO-ALDOSE 1-DEHYDROGENASE"/>
    <property type="match status" value="1"/>
</dbReference>
<dbReference type="EMBL" id="LN650648">
    <property type="protein sequence ID" value="CEI72378.1"/>
    <property type="molecule type" value="Genomic_DNA"/>
</dbReference>
<dbReference type="Gene3D" id="3.20.20.100">
    <property type="entry name" value="NADP-dependent oxidoreductase domain"/>
    <property type="match status" value="1"/>
</dbReference>
<dbReference type="GO" id="GO:0046872">
    <property type="term" value="F:metal ion binding"/>
    <property type="evidence" value="ECO:0007669"/>
    <property type="project" value="UniProtKB-KW"/>
</dbReference>
<accession>A0A2P2BPW2</accession>
<evidence type="ECO:0000313" key="6">
    <source>
        <dbReference type="Proteomes" id="UP000245695"/>
    </source>
</evidence>
<dbReference type="PANTHER" id="PTHR43312:SF2">
    <property type="entry name" value="OXIDOREDUCTASE"/>
    <property type="match status" value="1"/>
</dbReference>
<dbReference type="GO" id="GO:0051536">
    <property type="term" value="F:iron-sulfur cluster binding"/>
    <property type="evidence" value="ECO:0007669"/>
    <property type="project" value="UniProtKB-KW"/>
</dbReference>
<proteinExistence type="predicted"/>
<dbReference type="Proteomes" id="UP000245695">
    <property type="component" value="Chromosome 1"/>
</dbReference>
<dbReference type="InterPro" id="IPR036812">
    <property type="entry name" value="NAD(P)_OxRdtase_dom_sf"/>
</dbReference>
<dbReference type="Pfam" id="PF13187">
    <property type="entry name" value="Fer4_9"/>
    <property type="match status" value="1"/>
</dbReference>
<evidence type="ECO:0000256" key="3">
    <source>
        <dbReference type="ARBA" id="ARBA00023014"/>
    </source>
</evidence>
<dbReference type="PROSITE" id="PS51379">
    <property type="entry name" value="4FE4S_FER_2"/>
    <property type="match status" value="1"/>
</dbReference>
<dbReference type="InterPro" id="IPR020471">
    <property type="entry name" value="AKR"/>
</dbReference>
<evidence type="ECO:0000259" key="4">
    <source>
        <dbReference type="PROSITE" id="PS51379"/>
    </source>
</evidence>
<dbReference type="InterPro" id="IPR017896">
    <property type="entry name" value="4Fe4S_Fe-S-bd"/>
</dbReference>
<dbReference type="SUPFAM" id="SSF46548">
    <property type="entry name" value="alpha-helical ferredoxin"/>
    <property type="match status" value="1"/>
</dbReference>
<dbReference type="PRINTS" id="PR00069">
    <property type="entry name" value="ALDKETRDTASE"/>
</dbReference>
<sequence length="376" mass="43632">MRYREIGNTGEKVSILGFGCMRFPLKDNKIDKKKSREMLIYAIDNGINYIDTAYPYHNGESEIFVGEVLKDGYREKVKLATKLPSWLVNKREDMYKYIYEQLEKLQTDYIDFYLIHNLNKKDYTRLKENGLFDFIKDIKERGIVKHIGFSFHDTLDVFKEIVDDYDWEFAQIQYNYIDEDYQAGTDGLMYAREKGLGIVIMEPLRGGALVNNLSSDITNIINNSLTSRNAVGWAFKFLYDKKEIDVVLSGMSSLEQVVENINIASKEGIKESMSKYEKETIKELRDMFKSKIRVNCTGCKYCIPCPNSVKIPNCFELLNNAFMFNDIGKNKEQYNMFLVGSGNDAKKCVECGLCEEKCPQHINIIEKLKEVKDTFK</sequence>
<dbReference type="PROSITE" id="PS00198">
    <property type="entry name" value="4FE4S_FER_1"/>
    <property type="match status" value="1"/>
</dbReference>
<gene>
    <name evidence="5" type="ORF">FRIFI_0835</name>
</gene>
<dbReference type="KEGG" id="rhom:FRIFI_0835"/>
<name>A0A2P2BPW2_9FIRM</name>
<protein>
    <submittedName>
        <fullName evidence="5">Predicted aldo/keto reductase</fullName>
    </submittedName>
</protein>
<evidence type="ECO:0000313" key="5">
    <source>
        <dbReference type="EMBL" id="CEI72378.1"/>
    </source>
</evidence>
<evidence type="ECO:0000256" key="1">
    <source>
        <dbReference type="ARBA" id="ARBA00022723"/>
    </source>
</evidence>
<keyword evidence="3" id="KW-0411">Iron-sulfur</keyword>
<dbReference type="SUPFAM" id="SSF51430">
    <property type="entry name" value="NAD(P)-linked oxidoreductase"/>
    <property type="match status" value="1"/>
</dbReference>
<dbReference type="AlphaFoldDB" id="A0A2P2BPW2"/>
<reference evidence="5 6" key="1">
    <citation type="submission" date="2014-09" db="EMBL/GenBank/DDBJ databases">
        <authorList>
            <person name="Hornung B.V."/>
        </authorList>
    </citation>
    <scope>NUCLEOTIDE SEQUENCE [LARGE SCALE GENOMIC DNA]</scope>
    <source>
        <strain evidence="5 6">FRIFI</strain>
    </source>
</reference>
<dbReference type="CDD" id="cd19096">
    <property type="entry name" value="AKR_Fe-S_oxidoreductase"/>
    <property type="match status" value="1"/>
</dbReference>
<keyword evidence="6" id="KW-1185">Reference proteome</keyword>
<evidence type="ECO:0000256" key="2">
    <source>
        <dbReference type="ARBA" id="ARBA00023004"/>
    </source>
</evidence>
<keyword evidence="1" id="KW-0479">Metal-binding</keyword>
<dbReference type="RefSeq" id="WP_092926680.1">
    <property type="nucleotide sequence ID" value="NZ_FJTZ01000012.1"/>
</dbReference>
<keyword evidence="2" id="KW-0408">Iron</keyword>
<dbReference type="InterPro" id="IPR053135">
    <property type="entry name" value="AKR2_Oxidoreductase"/>
</dbReference>
<dbReference type="GO" id="GO:0016491">
    <property type="term" value="F:oxidoreductase activity"/>
    <property type="evidence" value="ECO:0007669"/>
    <property type="project" value="InterPro"/>
</dbReference>